<organism evidence="1 2">
    <name type="scientific">Gracilibacillus pellucidus</name>
    <dbReference type="NCBI Taxonomy" id="3095368"/>
    <lineage>
        <taxon>Bacteria</taxon>
        <taxon>Bacillati</taxon>
        <taxon>Bacillota</taxon>
        <taxon>Bacilli</taxon>
        <taxon>Bacillales</taxon>
        <taxon>Bacillaceae</taxon>
        <taxon>Gracilibacillus</taxon>
    </lineage>
</organism>
<evidence type="ECO:0000313" key="1">
    <source>
        <dbReference type="EMBL" id="MDX8045278.1"/>
    </source>
</evidence>
<keyword evidence="1" id="KW-0378">Hydrolase</keyword>
<name>A0ACC6M307_9BACI</name>
<proteinExistence type="predicted"/>
<protein>
    <submittedName>
        <fullName evidence="1">Glycoside hydrolase family 3 N-terminal domain-containing protein</fullName>
    </submittedName>
</protein>
<comment type="caution">
    <text evidence="1">The sequence shown here is derived from an EMBL/GenBank/DDBJ whole genome shotgun (WGS) entry which is preliminary data.</text>
</comment>
<sequence>MSEKRNNKKLLGVLAVLFVVLSIASAIIMPVVSVPNAVKTVFISIIVLGLITLIVGFVWSKRNPTEKKVKRGILLSLLSLGVVIVMVFNGAVDYFNVAINQYLTKPQIDDEALEQVTNDSRELVERIEDEGIVLLENKENALPLDTSDEREKNVNVFGQASVQIVYGGSGSGAGDEEQNISLQQGLENAGFTVNKELTDIYEENKPEKEETDIFSLDGGDYTLSQPPEEAFTDEVKADAETFSDVALIVLSRSGGEGGDLPFETGEFGGSDDRHYLEVSEAEEDMIDMVTSMDFEKVVVVINSSNAMELGFLDNPGIDGAIVIGGPGATGNNSVGKVLAGDVNPSGRLVNIYAYDVTTSPAFYNAGDFKYSNTEHEGADDEPDTHTFLNYNEGIYVGYRYYETRYVDNETGEMDEEAYREAVQYPFGYGLSYTDFSQEIVDYQESNDLITVDIEVTNNGTQPGKEVVQLYYTPPYEIGGIEKSHVNLAAFDKTSMLEPGESETITLELAVEDMASYDAETEQAYVLDQGTYGIKLMNNSHDVIDQREYELSNKIVYNEENKRDSDFVVATNQFDDTKGDLTYVSRADWEGTLPTERTADKEATEEIIAAMEDLSVEDNPDDEPIVFAKNDLTLEDVVGLDYDDPKWGELLEQLSIEDMTLLIGYGGYGTQAIESIGKPATEELDGPAGINGIFSGVNGVQYVSEVVVASTWNMELAEQMGEYLANEALVYHITGIYGPAMNIHRTPFSGRNFEYYSEDPFISGKIGAAVVKGTNDQGVYTFIKHYALNDQETNRLGVATWANEQSIREIYLKAFELPVKEGGTTAMMSSFNRFGTKWAGAHEGLLKDVLRDEWGFRGVVITDFDGYEYMVPDQAIRGGTDLMLTPMGDEPTAKSKDTNTGQQAMREASHNILYTIANSKALEVNEKPYPWWIVLLSMADLLLLALLTLGFRKIATGKRRKTAN</sequence>
<keyword evidence="2" id="KW-1185">Reference proteome</keyword>
<gene>
    <name evidence="1" type="ORF">SH601_04685</name>
</gene>
<reference evidence="1" key="1">
    <citation type="submission" date="2023-11" db="EMBL/GenBank/DDBJ databases">
        <title>Gracilibacillus pellucida a moderately halophilic bacterium isolated from saline soil in Xinjiang province.</title>
        <authorList>
            <person name="Zhang Z."/>
            <person name="Tan F."/>
            <person name="Wang Y."/>
            <person name="Xia M."/>
        </authorList>
    </citation>
    <scope>NUCLEOTIDE SEQUENCE</scope>
    <source>
        <strain evidence="1">S3-1-1</strain>
    </source>
</reference>
<dbReference type="Proteomes" id="UP001277972">
    <property type="component" value="Unassembled WGS sequence"/>
</dbReference>
<accession>A0ACC6M307</accession>
<dbReference type="EMBL" id="JAWZSR010000002">
    <property type="protein sequence ID" value="MDX8045278.1"/>
    <property type="molecule type" value="Genomic_DNA"/>
</dbReference>
<evidence type="ECO:0000313" key="2">
    <source>
        <dbReference type="Proteomes" id="UP001277972"/>
    </source>
</evidence>